<comment type="caution">
    <text evidence="2">The sequence shown here is derived from an EMBL/GenBank/DDBJ whole genome shotgun (WGS) entry which is preliminary data.</text>
</comment>
<dbReference type="InterPro" id="IPR001638">
    <property type="entry name" value="Solute-binding_3/MltF_N"/>
</dbReference>
<name>A0ABQ0MUQ1_9GAMM</name>
<sequence length="308" mass="34952">MLASFISFTVFIGALYSVTYSATAQSEPINEQVSKKKILWLVEDKIENIDLLAKNSAESSTASYIENLIIQQLKKSPQYDVQIVRVTAPRINKMLITKDDVCVANRAKTPERREYSLFSDPQSFYLTHKLYRFNQKSALPSQLFNTKGEIKNLASVFKSLPTQTMGVAQDVSFGNFLDQQIKQINPENIYYRGGNQRVVALASMLYKSRVDFVLALPVDITPNEAQKTLLEQYTIAGAPPYLIAHFNCSNSQLGQGIINDINKILAKVYQSKDYYQAHKKWFSDKQLAGLQTFLAEKFAEKKYLDPTQ</sequence>
<reference evidence="2 3" key="1">
    <citation type="submission" date="2017-06" db="EMBL/GenBank/DDBJ databases">
        <title>Whole Genome Sequences of Colwellia marinimaniae MTCD1.</title>
        <authorList>
            <person name="Kusumoto H."/>
            <person name="Inoue M."/>
            <person name="Tanikawa K."/>
            <person name="Maeji H."/>
            <person name="Cameron J.H."/>
            <person name="Bartlett D.H."/>
        </authorList>
    </citation>
    <scope>NUCLEOTIDE SEQUENCE [LARGE SCALE GENOMIC DNA]</scope>
    <source>
        <strain evidence="2 3">MTCD1</strain>
    </source>
</reference>
<keyword evidence="3" id="KW-1185">Reference proteome</keyword>
<feature type="domain" description="Solute-binding protein family 3/N-terminal" evidence="1">
    <location>
        <begin position="69"/>
        <end position="283"/>
    </location>
</feature>
<dbReference type="Proteomes" id="UP000197068">
    <property type="component" value="Unassembled WGS sequence"/>
</dbReference>
<gene>
    <name evidence="2" type="ORF">MTCD1_01705</name>
</gene>
<evidence type="ECO:0000259" key="1">
    <source>
        <dbReference type="Pfam" id="PF00497"/>
    </source>
</evidence>
<dbReference type="SUPFAM" id="SSF53850">
    <property type="entry name" value="Periplasmic binding protein-like II"/>
    <property type="match status" value="1"/>
</dbReference>
<accession>A0ABQ0MUQ1</accession>
<proteinExistence type="predicted"/>
<evidence type="ECO:0000313" key="2">
    <source>
        <dbReference type="EMBL" id="GAW96095.1"/>
    </source>
</evidence>
<organism evidence="2 3">
    <name type="scientific">Colwellia marinimaniae</name>
    <dbReference type="NCBI Taxonomy" id="1513592"/>
    <lineage>
        <taxon>Bacteria</taxon>
        <taxon>Pseudomonadati</taxon>
        <taxon>Pseudomonadota</taxon>
        <taxon>Gammaproteobacteria</taxon>
        <taxon>Alteromonadales</taxon>
        <taxon>Colwelliaceae</taxon>
        <taxon>Colwellia</taxon>
    </lineage>
</organism>
<evidence type="ECO:0000313" key="3">
    <source>
        <dbReference type="Proteomes" id="UP000197068"/>
    </source>
</evidence>
<dbReference type="Gene3D" id="3.40.190.10">
    <property type="entry name" value="Periplasmic binding protein-like II"/>
    <property type="match status" value="2"/>
</dbReference>
<protein>
    <recommendedName>
        <fullName evidence="1">Solute-binding protein family 3/N-terminal domain-containing protein</fullName>
    </recommendedName>
</protein>
<dbReference type="EMBL" id="BDQM01000011">
    <property type="protein sequence ID" value="GAW96095.1"/>
    <property type="molecule type" value="Genomic_DNA"/>
</dbReference>
<dbReference type="Pfam" id="PF00497">
    <property type="entry name" value="SBP_bac_3"/>
    <property type="match status" value="1"/>
</dbReference>